<protein>
    <submittedName>
        <fullName evidence="1">5249_t:CDS:1</fullName>
    </submittedName>
</protein>
<evidence type="ECO:0000313" key="2">
    <source>
        <dbReference type="Proteomes" id="UP000789525"/>
    </source>
</evidence>
<name>A0ACA9MPT3_9GLOM</name>
<comment type="caution">
    <text evidence="1">The sequence shown here is derived from an EMBL/GenBank/DDBJ whole genome shotgun (WGS) entry which is preliminary data.</text>
</comment>
<gene>
    <name evidence="1" type="ORF">ACOLOM_LOCUS6867</name>
</gene>
<accession>A0ACA9MPT3</accession>
<organism evidence="1 2">
    <name type="scientific">Acaulospora colombiana</name>
    <dbReference type="NCBI Taxonomy" id="27376"/>
    <lineage>
        <taxon>Eukaryota</taxon>
        <taxon>Fungi</taxon>
        <taxon>Fungi incertae sedis</taxon>
        <taxon>Mucoromycota</taxon>
        <taxon>Glomeromycotina</taxon>
        <taxon>Glomeromycetes</taxon>
        <taxon>Diversisporales</taxon>
        <taxon>Acaulosporaceae</taxon>
        <taxon>Acaulospora</taxon>
    </lineage>
</organism>
<evidence type="ECO:0000313" key="1">
    <source>
        <dbReference type="EMBL" id="CAG8606359.1"/>
    </source>
</evidence>
<keyword evidence="2" id="KW-1185">Reference proteome</keyword>
<proteinExistence type="predicted"/>
<dbReference type="EMBL" id="CAJVPT010014657">
    <property type="protein sequence ID" value="CAG8606359.1"/>
    <property type="molecule type" value="Genomic_DNA"/>
</dbReference>
<sequence length="383" mass="44192">MSQLPGAEKYANWSKQELIAKLLNYENDQQNKIELSTTESEPAITTMVQNKPYDTAVTCSKRRKKNPRPFDMSKYSKRRIALKVAYFGWNYYGFETNANEKDHPTIEGQLYSAFFRSRLISDPAECNFTKCGRTDKGVSSLGQVIALNVRSHLPHDSPLVLPPESQDSNFNNKQAVEGDKESINTSADIGNTKNIEEIPYIEKLEAPSVVDDLLDILKTPAKPNYEMANELPLVLYNCQYDNVKWQYCRDDDATFNMPSKIYKHFYEQWNIHMTKTLILSTLLKDFGGTLLEQLKPNDREILQDKKKEFAENLDGTLEELVFSDTREEICSRKFINVVTGGGKETRIRHYIKLEKRQTCDTVESKSEKYAKRIKLVSEKYLEQ</sequence>
<reference evidence="1" key="1">
    <citation type="submission" date="2021-06" db="EMBL/GenBank/DDBJ databases">
        <authorList>
            <person name="Kallberg Y."/>
            <person name="Tangrot J."/>
            <person name="Rosling A."/>
        </authorList>
    </citation>
    <scope>NUCLEOTIDE SEQUENCE</scope>
    <source>
        <strain evidence="1">CL356</strain>
    </source>
</reference>
<dbReference type="Proteomes" id="UP000789525">
    <property type="component" value="Unassembled WGS sequence"/>
</dbReference>